<comment type="caution">
    <text evidence="1">The sequence shown here is derived from an EMBL/GenBank/DDBJ whole genome shotgun (WGS) entry which is preliminary data.</text>
</comment>
<gene>
    <name evidence="1" type="ORF">HZH66_001962</name>
</gene>
<dbReference type="Proteomes" id="UP000614350">
    <property type="component" value="Unassembled WGS sequence"/>
</dbReference>
<proteinExistence type="predicted"/>
<dbReference type="EMBL" id="JACSEA010000002">
    <property type="protein sequence ID" value="KAF7407425.1"/>
    <property type="molecule type" value="Genomic_DNA"/>
</dbReference>
<evidence type="ECO:0000313" key="2">
    <source>
        <dbReference type="Proteomes" id="UP000614350"/>
    </source>
</evidence>
<keyword evidence="2" id="KW-1185">Reference proteome</keyword>
<accession>A0A834KIU6</accession>
<evidence type="ECO:0000313" key="1">
    <source>
        <dbReference type="EMBL" id="KAF7407425.1"/>
    </source>
</evidence>
<protein>
    <submittedName>
        <fullName evidence="1">Uncharacterized protein</fullName>
    </submittedName>
</protein>
<dbReference type="AlphaFoldDB" id="A0A834KIU6"/>
<reference evidence="1" key="1">
    <citation type="journal article" date="2020" name="G3 (Bethesda)">
        <title>High-Quality Assemblies for Three Invasive Social Wasps from the &lt;i&gt;Vespula&lt;/i&gt; Genus.</title>
        <authorList>
            <person name="Harrop T.W.R."/>
            <person name="Guhlin J."/>
            <person name="McLaughlin G.M."/>
            <person name="Permina E."/>
            <person name="Stockwell P."/>
            <person name="Gilligan J."/>
            <person name="Le Lec M.F."/>
            <person name="Gruber M.A.M."/>
            <person name="Quinn O."/>
            <person name="Lovegrove M."/>
            <person name="Duncan E.J."/>
            <person name="Remnant E.J."/>
            <person name="Van Eeckhoven J."/>
            <person name="Graham B."/>
            <person name="Knapp R.A."/>
            <person name="Langford K.W."/>
            <person name="Kronenberg Z."/>
            <person name="Press M.O."/>
            <person name="Eacker S.M."/>
            <person name="Wilson-Rankin E.E."/>
            <person name="Purcell J."/>
            <person name="Lester P.J."/>
            <person name="Dearden P.K."/>
        </authorList>
    </citation>
    <scope>NUCLEOTIDE SEQUENCE</scope>
    <source>
        <strain evidence="1">Marl-1</strain>
    </source>
</reference>
<organism evidence="1 2">
    <name type="scientific">Vespula vulgaris</name>
    <name type="common">Yellow jacket</name>
    <name type="synonym">Wasp</name>
    <dbReference type="NCBI Taxonomy" id="7454"/>
    <lineage>
        <taxon>Eukaryota</taxon>
        <taxon>Metazoa</taxon>
        <taxon>Ecdysozoa</taxon>
        <taxon>Arthropoda</taxon>
        <taxon>Hexapoda</taxon>
        <taxon>Insecta</taxon>
        <taxon>Pterygota</taxon>
        <taxon>Neoptera</taxon>
        <taxon>Endopterygota</taxon>
        <taxon>Hymenoptera</taxon>
        <taxon>Apocrita</taxon>
        <taxon>Aculeata</taxon>
        <taxon>Vespoidea</taxon>
        <taxon>Vespidae</taxon>
        <taxon>Vespinae</taxon>
        <taxon>Vespula</taxon>
    </lineage>
</organism>
<sequence>MATMPATRTAESDDKSFAFSTSAIRVQQCIRIDQRCVTSRHMQETQARIKSPVETSKRKFEALSSAKPVFPSRFS</sequence>
<name>A0A834KIU6_VESVU</name>